<reference evidence="1 2" key="1">
    <citation type="submission" date="2021-06" db="EMBL/GenBank/DDBJ databases">
        <title>Caerostris darwini draft genome.</title>
        <authorList>
            <person name="Kono N."/>
            <person name="Arakawa K."/>
        </authorList>
    </citation>
    <scope>NUCLEOTIDE SEQUENCE [LARGE SCALE GENOMIC DNA]</scope>
</reference>
<proteinExistence type="predicted"/>
<organism evidence="1 2">
    <name type="scientific">Caerostris darwini</name>
    <dbReference type="NCBI Taxonomy" id="1538125"/>
    <lineage>
        <taxon>Eukaryota</taxon>
        <taxon>Metazoa</taxon>
        <taxon>Ecdysozoa</taxon>
        <taxon>Arthropoda</taxon>
        <taxon>Chelicerata</taxon>
        <taxon>Arachnida</taxon>
        <taxon>Araneae</taxon>
        <taxon>Araneomorphae</taxon>
        <taxon>Entelegynae</taxon>
        <taxon>Araneoidea</taxon>
        <taxon>Araneidae</taxon>
        <taxon>Caerostris</taxon>
    </lineage>
</organism>
<comment type="caution">
    <text evidence="1">The sequence shown here is derived from an EMBL/GenBank/DDBJ whole genome shotgun (WGS) entry which is preliminary data.</text>
</comment>
<accession>A0AAV4PWC5</accession>
<evidence type="ECO:0000313" key="1">
    <source>
        <dbReference type="EMBL" id="GIY01387.1"/>
    </source>
</evidence>
<keyword evidence="2" id="KW-1185">Reference proteome</keyword>
<name>A0AAV4PWC5_9ARAC</name>
<protein>
    <submittedName>
        <fullName evidence="1">Uncharacterized protein</fullName>
    </submittedName>
</protein>
<evidence type="ECO:0000313" key="2">
    <source>
        <dbReference type="Proteomes" id="UP001054837"/>
    </source>
</evidence>
<sequence>MDRWRCNEPIKVTTRSLANGNESTLVRLIRERFSTRSKNNNISTPNHQLFAHVHQSMNMKSSEFRCRAPVVYDQYE</sequence>
<dbReference type="AlphaFoldDB" id="A0AAV4PWC5"/>
<dbReference type="Proteomes" id="UP001054837">
    <property type="component" value="Unassembled WGS sequence"/>
</dbReference>
<gene>
    <name evidence="1" type="ORF">CDAR_495121</name>
</gene>
<dbReference type="EMBL" id="BPLQ01003577">
    <property type="protein sequence ID" value="GIY01387.1"/>
    <property type="molecule type" value="Genomic_DNA"/>
</dbReference>